<feature type="domain" description="Lipid/polyisoprenoid-binding YceI-like" evidence="3">
    <location>
        <begin position="23"/>
        <end position="188"/>
    </location>
</feature>
<name>A0A0R0CAX3_9GAMM</name>
<accession>A0A0R0CAX3</accession>
<dbReference type="InterPro" id="IPR036761">
    <property type="entry name" value="TTHA0802/YceI-like_sf"/>
</dbReference>
<feature type="compositionally biased region" description="Low complexity" evidence="1">
    <location>
        <begin position="215"/>
        <end position="225"/>
    </location>
</feature>
<evidence type="ECO:0000256" key="2">
    <source>
        <dbReference type="SAM" id="SignalP"/>
    </source>
</evidence>
<sequence length="232" mass="24894">MLPRLLLLICSLLPVAALAANERYRLDPVHTRVLFAIDHAGFSQALGTVSGSEGVLDFDPQDWTTARLDVVVPITRLDLGDGKWNQATLARNLLDGEHFPQARFVSTRIEPIDANHARVFGQLTLRGVSREVMLDVTLNALKRHPLPPFRRTLGVSATATLSRADFGISAWPSVIGDQVALRIEAEAVRDAGAEAAPAIPAPATTTDNSLDDAAEAALKAAQDAATQTETHP</sequence>
<dbReference type="Proteomes" id="UP000051863">
    <property type="component" value="Unassembled WGS sequence"/>
</dbReference>
<dbReference type="PANTHER" id="PTHR34406">
    <property type="entry name" value="PROTEIN YCEI"/>
    <property type="match status" value="1"/>
</dbReference>
<evidence type="ECO:0000313" key="5">
    <source>
        <dbReference type="Proteomes" id="UP000051863"/>
    </source>
</evidence>
<feature type="compositionally biased region" description="Low complexity" evidence="1">
    <location>
        <begin position="194"/>
        <end position="206"/>
    </location>
</feature>
<dbReference type="OrthoDB" id="9811006at2"/>
<protein>
    <recommendedName>
        <fullName evidence="3">Lipid/polyisoprenoid-binding YceI-like domain-containing protein</fullName>
    </recommendedName>
</protein>
<evidence type="ECO:0000256" key="1">
    <source>
        <dbReference type="SAM" id="MobiDB-lite"/>
    </source>
</evidence>
<dbReference type="PATRIC" id="fig|405446.3.peg.2451"/>
<feature type="region of interest" description="Disordered" evidence="1">
    <location>
        <begin position="194"/>
        <end position="232"/>
    </location>
</feature>
<keyword evidence="5" id="KW-1185">Reference proteome</keyword>
<proteinExistence type="predicted"/>
<evidence type="ECO:0000313" key="4">
    <source>
        <dbReference type="EMBL" id="KRG66166.1"/>
    </source>
</evidence>
<dbReference type="AlphaFoldDB" id="A0A0R0CAX3"/>
<reference evidence="4 5" key="1">
    <citation type="submission" date="2015-05" db="EMBL/GenBank/DDBJ databases">
        <title>Genome sequencing and analysis of members of genus Stenotrophomonas.</title>
        <authorList>
            <person name="Patil P.P."/>
            <person name="Midha S."/>
            <person name="Patil P.B."/>
        </authorList>
    </citation>
    <scope>NUCLEOTIDE SEQUENCE [LARGE SCALE GENOMIC DNA]</scope>
    <source>
        <strain evidence="4 5">DSM 18941</strain>
    </source>
</reference>
<feature type="chain" id="PRO_5006393808" description="Lipid/polyisoprenoid-binding YceI-like domain-containing protein" evidence="2">
    <location>
        <begin position="20"/>
        <end position="232"/>
    </location>
</feature>
<dbReference type="Pfam" id="PF04264">
    <property type="entry name" value="YceI"/>
    <property type="match status" value="1"/>
</dbReference>
<dbReference type="PANTHER" id="PTHR34406:SF1">
    <property type="entry name" value="PROTEIN YCEI"/>
    <property type="match status" value="1"/>
</dbReference>
<keyword evidence="2" id="KW-0732">Signal</keyword>
<dbReference type="InterPro" id="IPR007372">
    <property type="entry name" value="Lipid/polyisoprenoid-bd_YceI"/>
</dbReference>
<evidence type="ECO:0000259" key="3">
    <source>
        <dbReference type="SMART" id="SM00867"/>
    </source>
</evidence>
<dbReference type="SMART" id="SM00867">
    <property type="entry name" value="YceI"/>
    <property type="match status" value="1"/>
</dbReference>
<gene>
    <name evidence="4" type="ORF">ABB27_14180</name>
</gene>
<feature type="signal peptide" evidence="2">
    <location>
        <begin position="1"/>
        <end position="19"/>
    </location>
</feature>
<dbReference type="EMBL" id="LDJJ01000049">
    <property type="protein sequence ID" value="KRG66166.1"/>
    <property type="molecule type" value="Genomic_DNA"/>
</dbReference>
<dbReference type="Gene3D" id="2.40.128.110">
    <property type="entry name" value="Lipid/polyisoprenoid-binding, YceI-like"/>
    <property type="match status" value="1"/>
</dbReference>
<dbReference type="SUPFAM" id="SSF101874">
    <property type="entry name" value="YceI-like"/>
    <property type="match status" value="1"/>
</dbReference>
<organism evidence="4 5">
    <name type="scientific">Stenotrophomonas terrae</name>
    <dbReference type="NCBI Taxonomy" id="405446"/>
    <lineage>
        <taxon>Bacteria</taxon>
        <taxon>Pseudomonadati</taxon>
        <taxon>Pseudomonadota</taxon>
        <taxon>Gammaproteobacteria</taxon>
        <taxon>Lysobacterales</taxon>
        <taxon>Lysobacteraceae</taxon>
        <taxon>Stenotrophomonas</taxon>
    </lineage>
</organism>
<comment type="caution">
    <text evidence="4">The sequence shown here is derived from an EMBL/GenBank/DDBJ whole genome shotgun (WGS) entry which is preliminary data.</text>
</comment>
<dbReference type="RefSeq" id="WP_057629426.1">
    <property type="nucleotide sequence ID" value="NZ_LDJJ01000049.1"/>
</dbReference>